<evidence type="ECO:0000256" key="3">
    <source>
        <dbReference type="ARBA" id="ARBA00023123"/>
    </source>
</evidence>
<dbReference type="Pfam" id="PF00063">
    <property type="entry name" value="Myosin_head"/>
    <property type="match status" value="1"/>
</dbReference>
<feature type="binding site" evidence="6">
    <location>
        <begin position="115"/>
        <end position="122"/>
    </location>
    <ligand>
        <name>ATP</name>
        <dbReference type="ChEBI" id="CHEBI:30616"/>
    </ligand>
</feature>
<evidence type="ECO:0000313" key="9">
    <source>
        <dbReference type="Proteomes" id="UP001217089"/>
    </source>
</evidence>
<keyword evidence="3 6" id="KW-0518">Myosin</keyword>
<dbReference type="InterPro" id="IPR036961">
    <property type="entry name" value="Kinesin_motor_dom_sf"/>
</dbReference>
<gene>
    <name evidence="8" type="ORF">KUTeg_018604</name>
</gene>
<dbReference type="SMART" id="SM00242">
    <property type="entry name" value="MYSc"/>
    <property type="match status" value="1"/>
</dbReference>
<comment type="caution">
    <text evidence="6">Lacks conserved residue(s) required for the propagation of feature annotation.</text>
</comment>
<evidence type="ECO:0000256" key="2">
    <source>
        <dbReference type="ARBA" id="ARBA00022840"/>
    </source>
</evidence>
<dbReference type="PRINTS" id="PR00193">
    <property type="entry name" value="MYOSINHEAVY"/>
</dbReference>
<dbReference type="Gene3D" id="3.40.850.10">
    <property type="entry name" value="Kinesin motor domain"/>
    <property type="match status" value="1"/>
</dbReference>
<reference evidence="8 9" key="1">
    <citation type="submission" date="2022-12" db="EMBL/GenBank/DDBJ databases">
        <title>Chromosome-level genome of Tegillarca granosa.</title>
        <authorList>
            <person name="Kim J."/>
        </authorList>
    </citation>
    <scope>NUCLEOTIDE SEQUENCE [LARGE SCALE GENOMIC DNA]</scope>
    <source>
        <strain evidence="8">Teg-2019</strain>
        <tissue evidence="8">Adductor muscle</tissue>
    </source>
</reference>
<evidence type="ECO:0000259" key="7">
    <source>
        <dbReference type="PROSITE" id="PS51456"/>
    </source>
</evidence>
<keyword evidence="1 6" id="KW-0547">Nucleotide-binding</keyword>
<name>A0ABQ9EMC0_TEGGR</name>
<evidence type="ECO:0000256" key="5">
    <source>
        <dbReference type="ARBA" id="ARBA00023203"/>
    </source>
</evidence>
<dbReference type="PANTHER" id="PTHR13140">
    <property type="entry name" value="MYOSIN"/>
    <property type="match status" value="1"/>
</dbReference>
<dbReference type="Proteomes" id="UP001217089">
    <property type="component" value="Unassembled WGS sequence"/>
</dbReference>
<proteinExistence type="inferred from homology"/>
<sequence length="284" mass="31950">MFDNMPYHWQSHNVKTSGVDDMVLLQKISESAIVENLRKRLMEDCIYVSFNSTYIGPVLVSVNPFKILPIFTDREVEMYQGAAQYENPPHVYALSDNMYRNMMIDMENQCVIISGESGAGKTVAAKYIMGFIAKVSGGGPKVQRVKDVILESNPLLEAFGNAKTVRNNNSSRFGKYVEIQFSRGGEPDGGKISNFLLEKVKNDKNYAGYSRVVSQNQNERNFHIFYQICFGADNAMKENLGITSPDYYYYLNQSGAFKVDGTDDHAMSVVGIPNDIKDEIISLF</sequence>
<protein>
    <recommendedName>
        <fullName evidence="7">Myosin motor domain-containing protein</fullName>
    </recommendedName>
</protein>
<dbReference type="InterPro" id="IPR001609">
    <property type="entry name" value="Myosin_head_motor_dom-like"/>
</dbReference>
<feature type="domain" description="Myosin motor" evidence="7">
    <location>
        <begin position="17"/>
        <end position="284"/>
    </location>
</feature>
<evidence type="ECO:0000256" key="4">
    <source>
        <dbReference type="ARBA" id="ARBA00023175"/>
    </source>
</evidence>
<evidence type="ECO:0000313" key="8">
    <source>
        <dbReference type="EMBL" id="KAJ8305021.1"/>
    </source>
</evidence>
<dbReference type="InterPro" id="IPR027417">
    <property type="entry name" value="P-loop_NTPase"/>
</dbReference>
<dbReference type="PANTHER" id="PTHR13140:SF729">
    <property type="entry name" value="UNCONVENTIONAL MYOSIN-IE"/>
    <property type="match status" value="1"/>
</dbReference>
<keyword evidence="2 6" id="KW-0067">ATP-binding</keyword>
<dbReference type="PROSITE" id="PS51456">
    <property type="entry name" value="MYOSIN_MOTOR"/>
    <property type="match status" value="1"/>
</dbReference>
<organism evidence="8 9">
    <name type="scientific">Tegillarca granosa</name>
    <name type="common">Malaysian cockle</name>
    <name type="synonym">Anadara granosa</name>
    <dbReference type="NCBI Taxonomy" id="220873"/>
    <lineage>
        <taxon>Eukaryota</taxon>
        <taxon>Metazoa</taxon>
        <taxon>Spiralia</taxon>
        <taxon>Lophotrochozoa</taxon>
        <taxon>Mollusca</taxon>
        <taxon>Bivalvia</taxon>
        <taxon>Autobranchia</taxon>
        <taxon>Pteriomorphia</taxon>
        <taxon>Arcoida</taxon>
        <taxon>Arcoidea</taxon>
        <taxon>Arcidae</taxon>
        <taxon>Tegillarca</taxon>
    </lineage>
</organism>
<accession>A0ABQ9EMC0</accession>
<comment type="caution">
    <text evidence="8">The sequence shown here is derived from an EMBL/GenBank/DDBJ whole genome shotgun (WGS) entry which is preliminary data.</text>
</comment>
<keyword evidence="9" id="KW-1185">Reference proteome</keyword>
<evidence type="ECO:0000256" key="1">
    <source>
        <dbReference type="ARBA" id="ARBA00022741"/>
    </source>
</evidence>
<dbReference type="SUPFAM" id="SSF52540">
    <property type="entry name" value="P-loop containing nucleoside triphosphate hydrolases"/>
    <property type="match status" value="1"/>
</dbReference>
<dbReference type="EMBL" id="JARBDR010000903">
    <property type="protein sequence ID" value="KAJ8305021.1"/>
    <property type="molecule type" value="Genomic_DNA"/>
</dbReference>
<keyword evidence="5 6" id="KW-0009">Actin-binding</keyword>
<evidence type="ECO:0000256" key="6">
    <source>
        <dbReference type="PROSITE-ProRule" id="PRU00782"/>
    </source>
</evidence>
<keyword evidence="4 6" id="KW-0505">Motor protein</keyword>
<comment type="similarity">
    <text evidence="6">Belongs to the TRAFAC class myosin-kinesin ATPase superfamily. Myosin family.</text>
</comment>